<protein>
    <recommendedName>
        <fullName evidence="3">Replication factor A C-terminal domain-containing protein</fullName>
    </recommendedName>
</protein>
<evidence type="ECO:0000313" key="2">
    <source>
        <dbReference type="Proteomes" id="UP001341840"/>
    </source>
</evidence>
<keyword evidence="2" id="KW-1185">Reference proteome</keyword>
<evidence type="ECO:0008006" key="3">
    <source>
        <dbReference type="Google" id="ProtNLM"/>
    </source>
</evidence>
<dbReference type="InterPro" id="IPR012340">
    <property type="entry name" value="NA-bd_OB-fold"/>
</dbReference>
<dbReference type="SUPFAM" id="SSF50249">
    <property type="entry name" value="Nucleic acid-binding proteins"/>
    <property type="match status" value="1"/>
</dbReference>
<comment type="caution">
    <text evidence="1">The sequence shown here is derived from an EMBL/GenBank/DDBJ whole genome shotgun (WGS) entry which is preliminary data.</text>
</comment>
<dbReference type="Proteomes" id="UP001341840">
    <property type="component" value="Unassembled WGS sequence"/>
</dbReference>
<organism evidence="1 2">
    <name type="scientific">Stylosanthes scabra</name>
    <dbReference type="NCBI Taxonomy" id="79078"/>
    <lineage>
        <taxon>Eukaryota</taxon>
        <taxon>Viridiplantae</taxon>
        <taxon>Streptophyta</taxon>
        <taxon>Embryophyta</taxon>
        <taxon>Tracheophyta</taxon>
        <taxon>Spermatophyta</taxon>
        <taxon>Magnoliopsida</taxon>
        <taxon>eudicotyledons</taxon>
        <taxon>Gunneridae</taxon>
        <taxon>Pentapetalae</taxon>
        <taxon>rosids</taxon>
        <taxon>fabids</taxon>
        <taxon>Fabales</taxon>
        <taxon>Fabaceae</taxon>
        <taxon>Papilionoideae</taxon>
        <taxon>50 kb inversion clade</taxon>
        <taxon>dalbergioids sensu lato</taxon>
        <taxon>Dalbergieae</taxon>
        <taxon>Pterocarpus clade</taxon>
        <taxon>Stylosanthes</taxon>
    </lineage>
</organism>
<sequence length="178" mass="19698">MEEEAEQGERGGRTQMLTCTVLGIDHTNFFYRVCSLCERTISSPSGDETDAPASSSLCKFCHPHPHPASASASKRLFRILMSVATETKVFNVICFDRVARVLFGCSADDFFNFAKLHPFSDVAVNEILEGEMFTMALTKPLNGNARHLRLASAVPLSSTFQPVIQVLREYYTSSHTSP</sequence>
<name>A0ABU6WGP5_9FABA</name>
<reference evidence="1 2" key="1">
    <citation type="journal article" date="2023" name="Plants (Basel)">
        <title>Bridging the Gap: Combining Genomics and Transcriptomics Approaches to Understand Stylosanthes scabra, an Orphan Legume from the Brazilian Caatinga.</title>
        <authorList>
            <person name="Ferreira-Neto J.R.C."/>
            <person name="da Silva M.D."/>
            <person name="Binneck E."/>
            <person name="de Melo N.F."/>
            <person name="da Silva R.H."/>
            <person name="de Melo A.L.T.M."/>
            <person name="Pandolfi V."/>
            <person name="Bustamante F.O."/>
            <person name="Brasileiro-Vidal A.C."/>
            <person name="Benko-Iseppon A.M."/>
        </authorList>
    </citation>
    <scope>NUCLEOTIDE SEQUENCE [LARGE SCALE GENOMIC DNA]</scope>
    <source>
        <tissue evidence="1">Leaves</tissue>
    </source>
</reference>
<proteinExistence type="predicted"/>
<dbReference type="Gene3D" id="2.40.50.140">
    <property type="entry name" value="Nucleic acid-binding proteins"/>
    <property type="match status" value="1"/>
</dbReference>
<gene>
    <name evidence="1" type="ORF">PIB30_047577</name>
</gene>
<dbReference type="EMBL" id="JASCZI010181548">
    <property type="protein sequence ID" value="MED6184454.1"/>
    <property type="molecule type" value="Genomic_DNA"/>
</dbReference>
<accession>A0ABU6WGP5</accession>
<evidence type="ECO:0000313" key="1">
    <source>
        <dbReference type="EMBL" id="MED6184454.1"/>
    </source>
</evidence>